<dbReference type="FunFam" id="1.10.520.10:FF:000001">
    <property type="entry name" value="Peroxidase"/>
    <property type="match status" value="1"/>
</dbReference>
<keyword evidence="6 18" id="KW-0349">Heme</keyword>
<evidence type="ECO:0000256" key="6">
    <source>
        <dbReference type="ARBA" id="ARBA00022617"/>
    </source>
</evidence>
<dbReference type="PROSITE" id="PS00436">
    <property type="entry name" value="PEROXIDASE_2"/>
    <property type="match status" value="1"/>
</dbReference>
<feature type="binding site" evidence="15">
    <location>
        <position position="74"/>
    </location>
    <ligand>
        <name>Ca(2+)</name>
        <dbReference type="ChEBI" id="CHEBI:29108"/>
        <label>1</label>
    </ligand>
</feature>
<dbReference type="GO" id="GO:0046872">
    <property type="term" value="F:metal ion binding"/>
    <property type="evidence" value="ECO:0007669"/>
    <property type="project" value="UniProtKB-UniRule"/>
</dbReference>
<sequence length="318" mass="33855">MSTSTCVLSARLMFVLVLIGAANAQLSPNFYSTRCPNLLTIVRTAVNTAVANDRRMGASLLRLHFHDCFVQGCDGSVLLDDVAGFTGEKTAAPNANSLRGFDVIDTIKTRVEAACPGIVSCADILTIAARDGTVAVSGPSWALSLGRRDSTTASLNGANSQLPGPGSSLNNLITSFANKGFTTREMVALSGSHTIGLARCSTFRNRIYNAANIDPAFATARRANCPRTGGDNNLAPLDTVSSNTFNNDYYTNLVSRRGLLTSDQVLFNNGTTDAQVRAYSTNSASFFNDFAAAMVKMSNLSPLTGTNGQIRRNCRRRN</sequence>
<dbReference type="PhylomeDB" id="A0A022RND7"/>
<dbReference type="GO" id="GO:0004601">
    <property type="term" value="F:peroxidase activity"/>
    <property type="evidence" value="ECO:0000318"/>
    <property type="project" value="GO_Central"/>
</dbReference>
<dbReference type="GO" id="GO:0005576">
    <property type="term" value="C:extracellular region"/>
    <property type="evidence" value="ECO:0007669"/>
    <property type="project" value="UniProtKB-SubCell"/>
</dbReference>
<dbReference type="EC" id="1.11.1.7" evidence="4 18"/>
<reference evidence="20 21" key="1">
    <citation type="journal article" date="2013" name="Proc. Natl. Acad. Sci. U.S.A.">
        <title>Fine-scale variation in meiotic recombination in Mimulus inferred from population shotgun sequencing.</title>
        <authorList>
            <person name="Hellsten U."/>
            <person name="Wright K.M."/>
            <person name="Jenkins J."/>
            <person name="Shu S."/>
            <person name="Yuan Y."/>
            <person name="Wessler S.R."/>
            <person name="Schmutz J."/>
            <person name="Willis J.H."/>
            <person name="Rokhsar D.S."/>
        </authorList>
    </citation>
    <scope>NUCLEOTIDE SEQUENCE [LARGE SCALE GENOMIC DNA]</scope>
    <source>
        <strain evidence="21">cv. DUN x IM62</strain>
    </source>
</reference>
<dbReference type="InterPro" id="IPR010255">
    <property type="entry name" value="Haem_peroxidase_sf"/>
</dbReference>
<feature type="binding site" evidence="15">
    <location>
        <position position="72"/>
    </location>
    <ligand>
        <name>Ca(2+)</name>
        <dbReference type="ChEBI" id="CHEBI:29108"/>
        <label>1</label>
    </ligand>
</feature>
<feature type="active site" description="Proton acceptor" evidence="13">
    <location>
        <position position="66"/>
    </location>
</feature>
<keyword evidence="18" id="KW-0732">Signal</keyword>
<evidence type="ECO:0000256" key="16">
    <source>
        <dbReference type="PIRSR" id="PIRSR600823-4"/>
    </source>
</evidence>
<feature type="binding site" evidence="15">
    <location>
        <position position="70"/>
    </location>
    <ligand>
        <name>Ca(2+)</name>
        <dbReference type="ChEBI" id="CHEBI:29108"/>
        <label>1</label>
    </ligand>
</feature>
<comment type="subcellular location">
    <subcellularLocation>
        <location evidence="18">Secreted</location>
    </subcellularLocation>
</comment>
<evidence type="ECO:0000256" key="15">
    <source>
        <dbReference type="PIRSR" id="PIRSR600823-3"/>
    </source>
</evidence>
<feature type="disulfide bond" evidence="17">
    <location>
        <begin position="200"/>
        <end position="225"/>
    </location>
</feature>
<dbReference type="eggNOG" id="ENOG502QU1K">
    <property type="taxonomic scope" value="Eukaryota"/>
</dbReference>
<gene>
    <name evidence="20" type="ORF">MIMGU_mgv1a010234mg</name>
</gene>
<comment type="cofactor">
    <cofactor evidence="15 18">
        <name>Ca(2+)</name>
        <dbReference type="ChEBI" id="CHEBI:29108"/>
    </cofactor>
    <text evidence="15 18">Binds 2 calcium ions per subunit.</text>
</comment>
<evidence type="ECO:0000256" key="3">
    <source>
        <dbReference type="ARBA" id="ARBA00006873"/>
    </source>
</evidence>
<keyword evidence="18" id="KW-0964">Secreted</keyword>
<feature type="binding site" evidence="15">
    <location>
        <position position="194"/>
    </location>
    <ligand>
        <name>Ca(2+)</name>
        <dbReference type="ChEBI" id="CHEBI:29108"/>
        <label>2</label>
    </ligand>
</feature>
<feature type="disulfide bond" evidence="17">
    <location>
        <begin position="121"/>
        <end position="314"/>
    </location>
</feature>
<evidence type="ECO:0000256" key="11">
    <source>
        <dbReference type="ARBA" id="ARBA00023157"/>
    </source>
</evidence>
<dbReference type="PRINTS" id="PR00461">
    <property type="entry name" value="PLPEROXIDASE"/>
</dbReference>
<evidence type="ECO:0000256" key="9">
    <source>
        <dbReference type="ARBA" id="ARBA00023002"/>
    </source>
</evidence>
<keyword evidence="10 15" id="KW-0408">Iron</keyword>
<dbReference type="OrthoDB" id="2113341at2759"/>
<dbReference type="AlphaFoldDB" id="A0A022RND7"/>
<comment type="catalytic activity">
    <reaction evidence="1 18">
        <text>2 a phenolic donor + H2O2 = 2 a phenolic radical donor + 2 H2O</text>
        <dbReference type="Rhea" id="RHEA:56136"/>
        <dbReference type="ChEBI" id="CHEBI:15377"/>
        <dbReference type="ChEBI" id="CHEBI:16240"/>
        <dbReference type="ChEBI" id="CHEBI:139520"/>
        <dbReference type="ChEBI" id="CHEBI:139521"/>
        <dbReference type="EC" id="1.11.1.7"/>
    </reaction>
</comment>
<evidence type="ECO:0000256" key="7">
    <source>
        <dbReference type="ARBA" id="ARBA00022723"/>
    </source>
</evidence>
<comment type="cofactor">
    <cofactor evidence="15 18">
        <name>heme b</name>
        <dbReference type="ChEBI" id="CHEBI:60344"/>
    </cofactor>
    <text evidence="15 18">Binds 1 heme b (iron(II)-protoporphyrin IX) group per subunit.</text>
</comment>
<keyword evidence="8 15" id="KW-0106">Calcium</keyword>
<dbReference type="PROSITE" id="PS00435">
    <property type="entry name" value="PEROXIDASE_1"/>
    <property type="match status" value="1"/>
</dbReference>
<keyword evidence="9 18" id="KW-0560">Oxidoreductase</keyword>
<dbReference type="Proteomes" id="UP000030748">
    <property type="component" value="Unassembled WGS sequence"/>
</dbReference>
<dbReference type="SUPFAM" id="SSF48113">
    <property type="entry name" value="Heme-dependent peroxidases"/>
    <property type="match status" value="1"/>
</dbReference>
<dbReference type="InterPro" id="IPR002016">
    <property type="entry name" value="Haem_peroxidase"/>
</dbReference>
<evidence type="ECO:0000256" key="10">
    <source>
        <dbReference type="ARBA" id="ARBA00023004"/>
    </source>
</evidence>
<dbReference type="PRINTS" id="PR00458">
    <property type="entry name" value="PEROXIDASE"/>
</dbReference>
<comment type="function">
    <text evidence="2">Removal of H(2)O(2), oxidation of toxic reductants, biosynthesis and degradation of lignin, suberization, auxin catabolism, response to environmental stresses such as wounding, pathogen attack and oxidative stress. These functions might be dependent on each isozyme/isoform in each plant tissue.</text>
</comment>
<evidence type="ECO:0000256" key="1">
    <source>
        <dbReference type="ARBA" id="ARBA00000189"/>
    </source>
</evidence>
<keyword evidence="5 18" id="KW-0575">Peroxidase</keyword>
<evidence type="ECO:0000313" key="21">
    <source>
        <dbReference type="Proteomes" id="UP000030748"/>
    </source>
</evidence>
<comment type="similarity">
    <text evidence="18">Belongs to the peroxidase family. Classical plant (class III) peroxidase subfamily.</text>
</comment>
<feature type="binding site" evidence="15">
    <location>
        <position position="238"/>
    </location>
    <ligand>
        <name>Ca(2+)</name>
        <dbReference type="ChEBI" id="CHEBI:29108"/>
        <label>2</label>
    </ligand>
</feature>
<dbReference type="GO" id="GO:0009505">
    <property type="term" value="C:plant-type cell wall"/>
    <property type="evidence" value="ECO:0000318"/>
    <property type="project" value="GO_Central"/>
</dbReference>
<dbReference type="GO" id="GO:0042744">
    <property type="term" value="P:hydrogen peroxide catabolic process"/>
    <property type="evidence" value="ECO:0007669"/>
    <property type="project" value="UniProtKB-KW"/>
</dbReference>
<dbReference type="PANTHER" id="PTHR31388:SF247">
    <property type="entry name" value="PEROXIDASE"/>
    <property type="match status" value="1"/>
</dbReference>
<dbReference type="Pfam" id="PF00141">
    <property type="entry name" value="peroxidase"/>
    <property type="match status" value="1"/>
</dbReference>
<feature type="signal peptide" evidence="18">
    <location>
        <begin position="1"/>
        <end position="24"/>
    </location>
</feature>
<evidence type="ECO:0000256" key="17">
    <source>
        <dbReference type="PIRSR" id="PIRSR600823-5"/>
    </source>
</evidence>
<dbReference type="CDD" id="cd00693">
    <property type="entry name" value="secretory_peroxidase"/>
    <property type="match status" value="1"/>
</dbReference>
<dbReference type="InterPro" id="IPR000823">
    <property type="entry name" value="Peroxidase_pln"/>
</dbReference>
<feature type="binding site" evidence="14">
    <location>
        <position position="163"/>
    </location>
    <ligand>
        <name>substrate</name>
    </ligand>
</feature>
<protein>
    <recommendedName>
        <fullName evidence="4 18">Peroxidase</fullName>
        <ecNumber evidence="4 18">1.11.1.7</ecNumber>
    </recommendedName>
</protein>
<dbReference type="InterPro" id="IPR033905">
    <property type="entry name" value="Secretory_peroxidase"/>
</dbReference>
<evidence type="ECO:0000256" key="8">
    <source>
        <dbReference type="ARBA" id="ARBA00022837"/>
    </source>
</evidence>
<feature type="domain" description="Plant heme peroxidase family profile" evidence="19">
    <location>
        <begin position="25"/>
        <end position="318"/>
    </location>
</feature>
<evidence type="ECO:0000256" key="18">
    <source>
        <dbReference type="RuleBase" id="RU362060"/>
    </source>
</evidence>
<dbReference type="InterPro" id="IPR019793">
    <property type="entry name" value="Peroxidases_heam-ligand_BS"/>
</dbReference>
<feature type="site" description="Transition state stabilizer" evidence="16">
    <location>
        <position position="62"/>
    </location>
</feature>
<evidence type="ECO:0000313" key="20">
    <source>
        <dbReference type="EMBL" id="EYU41992.1"/>
    </source>
</evidence>
<dbReference type="Gene3D" id="1.10.420.10">
    <property type="entry name" value="Peroxidase, domain 2"/>
    <property type="match status" value="1"/>
</dbReference>
<dbReference type="GO" id="GO:0140825">
    <property type="term" value="F:lactoperoxidase activity"/>
    <property type="evidence" value="ECO:0007669"/>
    <property type="project" value="UniProtKB-EC"/>
</dbReference>
<feature type="binding site" description="axial binding residue" evidence="15">
    <location>
        <position position="193"/>
    </location>
    <ligand>
        <name>heme b</name>
        <dbReference type="ChEBI" id="CHEBI:60344"/>
    </ligand>
    <ligandPart>
        <name>Fe</name>
        <dbReference type="ChEBI" id="CHEBI:18248"/>
    </ligandPart>
</feature>
<evidence type="ECO:0000259" key="19">
    <source>
        <dbReference type="PROSITE" id="PS50873"/>
    </source>
</evidence>
<name>A0A022RND7_ERYGU</name>
<dbReference type="EMBL" id="KI630319">
    <property type="protein sequence ID" value="EYU41992.1"/>
    <property type="molecule type" value="Genomic_DNA"/>
</dbReference>
<evidence type="ECO:0000256" key="4">
    <source>
        <dbReference type="ARBA" id="ARBA00012313"/>
    </source>
</evidence>
<keyword evidence="11 17" id="KW-1015">Disulfide bond</keyword>
<proteinExistence type="inferred from homology"/>
<feature type="binding site" evidence="15">
    <location>
        <position position="67"/>
    </location>
    <ligand>
        <name>Ca(2+)</name>
        <dbReference type="ChEBI" id="CHEBI:29108"/>
        <label>1</label>
    </ligand>
</feature>
<dbReference type="KEGG" id="egt:105953166"/>
<dbReference type="GO" id="GO:0020037">
    <property type="term" value="F:heme binding"/>
    <property type="evidence" value="ECO:0007669"/>
    <property type="project" value="UniProtKB-UniRule"/>
</dbReference>
<accession>A0A022RND7</accession>
<evidence type="ECO:0000256" key="5">
    <source>
        <dbReference type="ARBA" id="ARBA00022559"/>
    </source>
</evidence>
<dbReference type="OMA" id="TARRANC"/>
<dbReference type="PANTHER" id="PTHR31388">
    <property type="entry name" value="PEROXIDASE 72-RELATED"/>
    <property type="match status" value="1"/>
</dbReference>
<feature type="chain" id="PRO_5005101252" description="Peroxidase" evidence="18">
    <location>
        <begin position="25"/>
        <end position="318"/>
    </location>
</feature>
<comment type="similarity">
    <text evidence="3">Belongs to the peroxidase family. Ascorbate peroxidase subfamily.</text>
</comment>
<feature type="binding site" evidence="15">
    <location>
        <position position="88"/>
    </location>
    <ligand>
        <name>Ca(2+)</name>
        <dbReference type="ChEBI" id="CHEBI:29108"/>
        <label>1</label>
    </ligand>
</feature>
<dbReference type="InterPro" id="IPR019794">
    <property type="entry name" value="Peroxidases_AS"/>
</dbReference>
<organism evidence="20 21">
    <name type="scientific">Erythranthe guttata</name>
    <name type="common">Yellow monkey flower</name>
    <name type="synonym">Mimulus guttatus</name>
    <dbReference type="NCBI Taxonomy" id="4155"/>
    <lineage>
        <taxon>Eukaryota</taxon>
        <taxon>Viridiplantae</taxon>
        <taxon>Streptophyta</taxon>
        <taxon>Embryophyta</taxon>
        <taxon>Tracheophyta</taxon>
        <taxon>Spermatophyta</taxon>
        <taxon>Magnoliopsida</taxon>
        <taxon>eudicotyledons</taxon>
        <taxon>Gunneridae</taxon>
        <taxon>Pentapetalae</taxon>
        <taxon>asterids</taxon>
        <taxon>lamiids</taxon>
        <taxon>Lamiales</taxon>
        <taxon>Phrymaceae</taxon>
        <taxon>Erythranthe</taxon>
    </lineage>
</organism>
<evidence type="ECO:0000256" key="14">
    <source>
        <dbReference type="PIRSR" id="PIRSR600823-2"/>
    </source>
</evidence>
<evidence type="ECO:0000256" key="2">
    <source>
        <dbReference type="ARBA" id="ARBA00002322"/>
    </source>
</evidence>
<evidence type="ECO:0000256" key="13">
    <source>
        <dbReference type="PIRSR" id="PIRSR600823-1"/>
    </source>
</evidence>
<dbReference type="STRING" id="4155.A0A022RND7"/>
<keyword evidence="21" id="KW-1185">Reference proteome</keyword>
<dbReference type="Gene3D" id="1.10.520.10">
    <property type="match status" value="1"/>
</dbReference>
<feature type="disulfide bond" evidence="17">
    <location>
        <begin position="68"/>
        <end position="73"/>
    </location>
</feature>
<evidence type="ECO:0000256" key="12">
    <source>
        <dbReference type="ARBA" id="ARBA00023180"/>
    </source>
</evidence>
<dbReference type="PROSITE" id="PS50873">
    <property type="entry name" value="PEROXIDASE_4"/>
    <property type="match status" value="1"/>
</dbReference>
<dbReference type="FunFam" id="1.10.420.10:FF:000006">
    <property type="entry name" value="Peroxidase"/>
    <property type="match status" value="1"/>
</dbReference>
<feature type="binding site" evidence="15">
    <location>
        <position position="76"/>
    </location>
    <ligand>
        <name>Ca(2+)</name>
        <dbReference type="ChEBI" id="CHEBI:29108"/>
        <label>1</label>
    </ligand>
</feature>
<dbReference type="GO" id="GO:0006979">
    <property type="term" value="P:response to oxidative stress"/>
    <property type="evidence" value="ECO:0007669"/>
    <property type="project" value="UniProtKB-UniRule"/>
</dbReference>
<keyword evidence="12" id="KW-0325">Glycoprotein</keyword>
<keyword evidence="18" id="KW-0376">Hydrogen peroxide</keyword>
<feature type="disulfide bond" evidence="17">
    <location>
        <begin position="35"/>
        <end position="115"/>
    </location>
</feature>
<keyword evidence="7 15" id="KW-0479">Metal-binding</keyword>